<dbReference type="Pfam" id="PF01661">
    <property type="entry name" value="Macro"/>
    <property type="match status" value="1"/>
</dbReference>
<evidence type="ECO:0000313" key="4">
    <source>
        <dbReference type="Proteomes" id="UP001165060"/>
    </source>
</evidence>
<sequence length="250" mass="25545">MRAALIDSRLGLDPVHDTPLLPGSSTRLFVSGSSPVTFTGDCIVNAANPKGLGGGGVDGAINAAGGAELGAARRRLPLVQNPHLVPSAPGDFAFGGRQVRIPVGSAVSTGAGDLPCRHVIHAVGPHFGKFPRSLFSAADALLADAYSSAMAEAERLGAASIAFSLLSAGVFRSEKSLRKVLEIGVRVVRASGYEGLKEVHFVAFLQDEMDELVSLCEAGAGEDGRGMDGYQGGWEDGGGGGSDSDSDVVE</sequence>
<evidence type="ECO:0000256" key="1">
    <source>
        <dbReference type="SAM" id="MobiDB-lite"/>
    </source>
</evidence>
<dbReference type="SMART" id="SM00506">
    <property type="entry name" value="A1pp"/>
    <property type="match status" value="1"/>
</dbReference>
<name>A0ABQ6MS05_9STRA</name>
<gene>
    <name evidence="3" type="ORF">TeGR_g13445</name>
</gene>
<protein>
    <recommendedName>
        <fullName evidence="2">Macro domain-containing protein</fullName>
    </recommendedName>
</protein>
<feature type="domain" description="Macro" evidence="2">
    <location>
        <begin position="1"/>
        <end position="220"/>
    </location>
</feature>
<dbReference type="SUPFAM" id="SSF52949">
    <property type="entry name" value="Macro domain-like"/>
    <property type="match status" value="1"/>
</dbReference>
<dbReference type="PANTHER" id="PTHR11106">
    <property type="entry name" value="GANGLIOSIDE INDUCED DIFFERENTIATION ASSOCIATED PROTEIN 2-RELATED"/>
    <property type="match status" value="1"/>
</dbReference>
<evidence type="ECO:0000259" key="2">
    <source>
        <dbReference type="PROSITE" id="PS51154"/>
    </source>
</evidence>
<dbReference type="PROSITE" id="PS51154">
    <property type="entry name" value="MACRO"/>
    <property type="match status" value="1"/>
</dbReference>
<dbReference type="Proteomes" id="UP001165060">
    <property type="component" value="Unassembled WGS sequence"/>
</dbReference>
<feature type="compositionally biased region" description="Gly residues" evidence="1">
    <location>
        <begin position="227"/>
        <end position="242"/>
    </location>
</feature>
<proteinExistence type="predicted"/>
<dbReference type="InterPro" id="IPR043472">
    <property type="entry name" value="Macro_dom-like"/>
</dbReference>
<dbReference type="InterPro" id="IPR002589">
    <property type="entry name" value="Macro_dom"/>
</dbReference>
<organism evidence="3 4">
    <name type="scientific">Tetraparma gracilis</name>
    <dbReference type="NCBI Taxonomy" id="2962635"/>
    <lineage>
        <taxon>Eukaryota</taxon>
        <taxon>Sar</taxon>
        <taxon>Stramenopiles</taxon>
        <taxon>Ochrophyta</taxon>
        <taxon>Bolidophyceae</taxon>
        <taxon>Parmales</taxon>
        <taxon>Triparmaceae</taxon>
        <taxon>Tetraparma</taxon>
    </lineage>
</organism>
<accession>A0ABQ6MS05</accession>
<comment type="caution">
    <text evidence="3">The sequence shown here is derived from an EMBL/GenBank/DDBJ whole genome shotgun (WGS) entry which is preliminary data.</text>
</comment>
<keyword evidence="4" id="KW-1185">Reference proteome</keyword>
<reference evidence="3 4" key="1">
    <citation type="journal article" date="2023" name="Commun. Biol.">
        <title>Genome analysis of Parmales, the sister group of diatoms, reveals the evolutionary specialization of diatoms from phago-mixotrophs to photoautotrophs.</title>
        <authorList>
            <person name="Ban H."/>
            <person name="Sato S."/>
            <person name="Yoshikawa S."/>
            <person name="Yamada K."/>
            <person name="Nakamura Y."/>
            <person name="Ichinomiya M."/>
            <person name="Sato N."/>
            <person name="Blanc-Mathieu R."/>
            <person name="Endo H."/>
            <person name="Kuwata A."/>
            <person name="Ogata H."/>
        </authorList>
    </citation>
    <scope>NUCLEOTIDE SEQUENCE [LARGE SCALE GENOMIC DNA]</scope>
</reference>
<dbReference type="PANTHER" id="PTHR11106:SF27">
    <property type="entry name" value="MACRO DOMAIN-CONTAINING PROTEIN"/>
    <property type="match status" value="1"/>
</dbReference>
<dbReference type="Gene3D" id="3.40.220.10">
    <property type="entry name" value="Leucine Aminopeptidase, subunit E, domain 1"/>
    <property type="match status" value="1"/>
</dbReference>
<evidence type="ECO:0000313" key="3">
    <source>
        <dbReference type="EMBL" id="GMI31088.1"/>
    </source>
</evidence>
<dbReference type="EMBL" id="BRYB01000488">
    <property type="protein sequence ID" value="GMI31088.1"/>
    <property type="molecule type" value="Genomic_DNA"/>
</dbReference>
<feature type="region of interest" description="Disordered" evidence="1">
    <location>
        <begin position="224"/>
        <end position="250"/>
    </location>
</feature>